<dbReference type="PANTHER" id="PTHR24180:SF45">
    <property type="entry name" value="POLY [ADP-RIBOSE] POLYMERASE TANKYRASE"/>
    <property type="match status" value="1"/>
</dbReference>
<dbReference type="InterPro" id="IPR051637">
    <property type="entry name" value="Ank_repeat_dom-contain_49"/>
</dbReference>
<evidence type="ECO:0000256" key="2">
    <source>
        <dbReference type="ARBA" id="ARBA00023043"/>
    </source>
</evidence>
<evidence type="ECO:0000313" key="4">
    <source>
        <dbReference type="Proteomes" id="UP001213681"/>
    </source>
</evidence>
<evidence type="ECO:0008006" key="5">
    <source>
        <dbReference type="Google" id="ProtNLM"/>
    </source>
</evidence>
<name>A0AAD6G7S8_9EURO</name>
<evidence type="ECO:0000256" key="1">
    <source>
        <dbReference type="ARBA" id="ARBA00022737"/>
    </source>
</evidence>
<reference evidence="3" key="1">
    <citation type="submission" date="2022-12" db="EMBL/GenBank/DDBJ databases">
        <authorList>
            <person name="Petersen C."/>
        </authorList>
    </citation>
    <scope>NUCLEOTIDE SEQUENCE</scope>
    <source>
        <strain evidence="3">IBT 16125</strain>
    </source>
</reference>
<dbReference type="Proteomes" id="UP001213681">
    <property type="component" value="Unassembled WGS sequence"/>
</dbReference>
<reference evidence="3" key="2">
    <citation type="journal article" date="2023" name="IMA Fungus">
        <title>Comparative genomic study of the Penicillium genus elucidates a diverse pangenome and 15 lateral gene transfer events.</title>
        <authorList>
            <person name="Petersen C."/>
            <person name="Sorensen T."/>
            <person name="Nielsen M.R."/>
            <person name="Sondergaard T.E."/>
            <person name="Sorensen J.L."/>
            <person name="Fitzpatrick D.A."/>
            <person name="Frisvad J.C."/>
            <person name="Nielsen K.L."/>
        </authorList>
    </citation>
    <scope>NUCLEOTIDE SEQUENCE</scope>
    <source>
        <strain evidence="3">IBT 16125</strain>
    </source>
</reference>
<organism evidence="3 4">
    <name type="scientific">Penicillium daleae</name>
    <dbReference type="NCBI Taxonomy" id="63821"/>
    <lineage>
        <taxon>Eukaryota</taxon>
        <taxon>Fungi</taxon>
        <taxon>Dikarya</taxon>
        <taxon>Ascomycota</taxon>
        <taxon>Pezizomycotina</taxon>
        <taxon>Eurotiomycetes</taxon>
        <taxon>Eurotiomycetidae</taxon>
        <taxon>Eurotiales</taxon>
        <taxon>Aspergillaceae</taxon>
        <taxon>Penicillium</taxon>
    </lineage>
</organism>
<dbReference type="EMBL" id="JAPVEA010000002">
    <property type="protein sequence ID" value="KAJ5461512.1"/>
    <property type="molecule type" value="Genomic_DNA"/>
</dbReference>
<dbReference type="GeneID" id="81596690"/>
<comment type="caution">
    <text evidence="3">The sequence shown here is derived from an EMBL/GenBank/DDBJ whole genome shotgun (WGS) entry which is preliminary data.</text>
</comment>
<evidence type="ECO:0000313" key="3">
    <source>
        <dbReference type="EMBL" id="KAJ5461512.1"/>
    </source>
</evidence>
<dbReference type="Gene3D" id="1.25.40.20">
    <property type="entry name" value="Ankyrin repeat-containing domain"/>
    <property type="match status" value="2"/>
</dbReference>
<gene>
    <name evidence="3" type="ORF">N7458_003064</name>
</gene>
<keyword evidence="1" id="KW-0677">Repeat</keyword>
<sequence length="555" mass="61848">MNLQIRNLAALDLCNATANGWVNRVESLLNSGVDPNARFDGSDFSAFPDLVDDAAPDVKPKQPPQFAWDTTEMPSLRRAPRHEYGIEIPEACDLTKTARLMMILLKHGADPYALFRQPITGHKFFCVPVGDNMDSEYDDVEAEVDLEWMKIARSGIITQGLRTEYERLGLLGGRQEIGLGGRVRGYGFDAGCEEYIEFEPQFPHKYGVCSVLHSLLEDGAFVQPILDFLGDRLDMERRDPQGRTLFLAACRSRLGLDGAVDGAFINLSQSGALPNPYPQPNNPWQESHHFTSICTGPSLLEFFISRGADLLAVDNYGQNALHHIFAYIERHDQVIPPLIDTSLKYLAQNCPSLLNQPDMAGFCPLHYAIRRMCHYPSQAFSYPGAIFYLERAIYDLLAANADPLVCDRSGNTLLHYLAAGRLGEGDRVGDEQRRLMPIFLECGVDPNARNATGATALEMFFSTKDEVKFESDTRDYDRFYAIGQEVVSAFESAGYILRATNAANETLLHLVAKLDSERAQSWFDLLRSKGLDCEAKDNSGTTPLDSARHNNCIKV</sequence>
<dbReference type="RefSeq" id="XP_056770554.1">
    <property type="nucleotide sequence ID" value="XM_056906447.1"/>
</dbReference>
<dbReference type="AlphaFoldDB" id="A0AAD6G7S8"/>
<proteinExistence type="predicted"/>
<dbReference type="PANTHER" id="PTHR24180">
    <property type="entry name" value="CYCLIN-DEPENDENT KINASE INHIBITOR 2C-RELATED"/>
    <property type="match status" value="1"/>
</dbReference>
<dbReference type="InterPro" id="IPR036770">
    <property type="entry name" value="Ankyrin_rpt-contain_sf"/>
</dbReference>
<keyword evidence="2" id="KW-0040">ANK repeat</keyword>
<protein>
    <recommendedName>
        <fullName evidence="5">Ankyrin</fullName>
    </recommendedName>
</protein>
<dbReference type="SUPFAM" id="SSF48403">
    <property type="entry name" value="Ankyrin repeat"/>
    <property type="match status" value="1"/>
</dbReference>
<accession>A0AAD6G7S8</accession>
<keyword evidence="4" id="KW-1185">Reference proteome</keyword>